<dbReference type="PANTHER" id="PTHR37302">
    <property type="entry name" value="SLR1116 PROTEIN"/>
    <property type="match status" value="1"/>
</dbReference>
<evidence type="ECO:0000256" key="3">
    <source>
        <dbReference type="PIRSR" id="PIRSR607837-1"/>
    </source>
</evidence>
<dbReference type="GO" id="GO:0046872">
    <property type="term" value="F:metal ion binding"/>
    <property type="evidence" value="ECO:0007669"/>
    <property type="project" value="UniProtKB-KW"/>
</dbReference>
<keyword evidence="2 3" id="KW-0479">Metal-binding</keyword>
<reference evidence="4 5" key="1">
    <citation type="journal article" date="2019" name="Microorganisms">
        <title>Paenibacillus lutrae sp. nov., A Chitinolytic Species Isolated from A River Otter in Castril Natural Park, Granada, Spain.</title>
        <authorList>
            <person name="Rodriguez M."/>
            <person name="Reina J.C."/>
            <person name="Bejar V."/>
            <person name="Llamas I."/>
        </authorList>
    </citation>
    <scope>NUCLEOTIDE SEQUENCE [LARGE SCALE GENOMIC DNA]</scope>
    <source>
        <strain evidence="4 5">N10</strain>
    </source>
</reference>
<evidence type="ECO:0000256" key="1">
    <source>
        <dbReference type="ARBA" id="ARBA00008635"/>
    </source>
</evidence>
<dbReference type="PANTHER" id="PTHR37302:SF1">
    <property type="entry name" value="PROTEIN DINB"/>
    <property type="match status" value="1"/>
</dbReference>
<dbReference type="AlphaFoldDB" id="A0A7X3FHW9"/>
<dbReference type="Proteomes" id="UP000490800">
    <property type="component" value="Unassembled WGS sequence"/>
</dbReference>
<organism evidence="4 5">
    <name type="scientific">Paenibacillus lutrae</name>
    <dbReference type="NCBI Taxonomy" id="2078573"/>
    <lineage>
        <taxon>Bacteria</taxon>
        <taxon>Bacillati</taxon>
        <taxon>Bacillota</taxon>
        <taxon>Bacilli</taxon>
        <taxon>Bacillales</taxon>
        <taxon>Paenibacillaceae</taxon>
        <taxon>Paenibacillus</taxon>
    </lineage>
</organism>
<proteinExistence type="inferred from homology"/>
<name>A0A7X3FHW9_9BACL</name>
<comment type="caution">
    <text evidence="4">The sequence shown here is derived from an EMBL/GenBank/DDBJ whole genome shotgun (WGS) entry which is preliminary data.</text>
</comment>
<feature type="binding site" evidence="3">
    <location>
        <position position="48"/>
    </location>
    <ligand>
        <name>a divalent metal cation</name>
        <dbReference type="ChEBI" id="CHEBI:60240"/>
    </ligand>
</feature>
<gene>
    <name evidence="4" type="ORF">EDM21_10470</name>
</gene>
<dbReference type="InterPro" id="IPR007837">
    <property type="entry name" value="DinB"/>
</dbReference>
<evidence type="ECO:0000313" key="5">
    <source>
        <dbReference type="Proteomes" id="UP000490800"/>
    </source>
</evidence>
<dbReference type="SUPFAM" id="SSF109854">
    <property type="entry name" value="DinB/YfiT-like putative metalloenzymes"/>
    <property type="match status" value="1"/>
</dbReference>
<dbReference type="Gene3D" id="1.20.120.450">
    <property type="entry name" value="dinb family like domain"/>
    <property type="match status" value="1"/>
</dbReference>
<comment type="similarity">
    <text evidence="1">Belongs to the DinB family.</text>
</comment>
<dbReference type="RefSeq" id="WP_157335306.1">
    <property type="nucleotide sequence ID" value="NZ_RHLK01000004.1"/>
</dbReference>
<feature type="binding site" evidence="3">
    <location>
        <position position="140"/>
    </location>
    <ligand>
        <name>a divalent metal cation</name>
        <dbReference type="ChEBI" id="CHEBI:60240"/>
    </ligand>
</feature>
<dbReference type="EMBL" id="RHLK01000004">
    <property type="protein sequence ID" value="MVO99950.1"/>
    <property type="molecule type" value="Genomic_DNA"/>
</dbReference>
<dbReference type="OrthoDB" id="9811413at2"/>
<feature type="binding site" evidence="3">
    <location>
        <position position="136"/>
    </location>
    <ligand>
        <name>a divalent metal cation</name>
        <dbReference type="ChEBI" id="CHEBI:60240"/>
    </ligand>
</feature>
<dbReference type="InterPro" id="IPR034660">
    <property type="entry name" value="DinB/YfiT-like"/>
</dbReference>
<sequence>MTTPVTMYHFHAWATQTIIDRLKELPVELYTQEIQSSSFASLSRALAHIYLVDVVWLDILNGKDMMESMTARHEMQQQIESKSLSEMEALFKELTLKYLTFFGEQPDLEKTILLDNPYADSRDIRLSQIVFQVVNHGTYHRGNITTMLRQTGHASTMTEYALFWYQEDAAPLGTAASF</sequence>
<keyword evidence="5" id="KW-1185">Reference proteome</keyword>
<dbReference type="Pfam" id="PF05163">
    <property type="entry name" value="DinB"/>
    <property type="match status" value="1"/>
</dbReference>
<evidence type="ECO:0000313" key="4">
    <source>
        <dbReference type="EMBL" id="MVO99950.1"/>
    </source>
</evidence>
<accession>A0A7X3FHW9</accession>
<evidence type="ECO:0000256" key="2">
    <source>
        <dbReference type="ARBA" id="ARBA00022723"/>
    </source>
</evidence>
<protein>
    <submittedName>
        <fullName evidence="4">Damage-inducible protein DinB</fullName>
    </submittedName>
</protein>